<dbReference type="PROSITE" id="PS50045">
    <property type="entry name" value="SIGMA54_INTERACT_4"/>
    <property type="match status" value="1"/>
</dbReference>
<sequence length="399" mass="44168">MVIDVLLHCCRTLAIGDAGKMTYVRPLSSSLRFGGAPAPFPPFDVIFGTTQAMLDVRRRIELVSGSDVPVLLQGESGTGKDLCAQLVHAFSARHRNSFIKVSCPAIPHSLLETEIFGYEKGAFTGANAGKRGRVEQADGGTLVLDEVGSLDVAAQAKLLQLLQDGTFTRVGGHDPISISTRIISIANNDLRDQVAAGTFRLDLLYRINAVTINLVPLRRRRADIPLLVDHFSKVHAGSFRVSPKPISKEVVQIMQAYEWPGNIRQLDNLIRSYSLIGDEDLILSEVTPRSMRSDQVTAEIDLSKPFSLKQITKNATRDLEKQIILKVLHANGWNRQKTAKWLDISYRSLLYKLNEVGIHEHLDEDQESDSVLPSPDGFRSVESLDINTQANSTQLLRRP</sequence>
<dbReference type="OrthoDB" id="9771372at2"/>
<proteinExistence type="predicted"/>
<dbReference type="AlphaFoldDB" id="A0A5B9EBU8"/>
<dbReference type="Pfam" id="PF02954">
    <property type="entry name" value="HTH_8"/>
    <property type="match status" value="1"/>
</dbReference>
<keyword evidence="5" id="KW-0804">Transcription</keyword>
<keyword evidence="3" id="KW-0805">Transcription regulation</keyword>
<dbReference type="Pfam" id="PF00158">
    <property type="entry name" value="Sigma54_activat"/>
    <property type="match status" value="1"/>
</dbReference>
<keyword evidence="8" id="KW-1185">Reference proteome</keyword>
<dbReference type="GO" id="GO:0006355">
    <property type="term" value="P:regulation of DNA-templated transcription"/>
    <property type="evidence" value="ECO:0007669"/>
    <property type="project" value="InterPro"/>
</dbReference>
<dbReference type="Proteomes" id="UP000321820">
    <property type="component" value="Chromosome"/>
</dbReference>
<dbReference type="SMART" id="SM00382">
    <property type="entry name" value="AAA"/>
    <property type="match status" value="1"/>
</dbReference>
<evidence type="ECO:0000256" key="1">
    <source>
        <dbReference type="ARBA" id="ARBA00022741"/>
    </source>
</evidence>
<organism evidence="7 8">
    <name type="scientific">Terriglobus albidus</name>
    <dbReference type="NCBI Taxonomy" id="1592106"/>
    <lineage>
        <taxon>Bacteria</taxon>
        <taxon>Pseudomonadati</taxon>
        <taxon>Acidobacteriota</taxon>
        <taxon>Terriglobia</taxon>
        <taxon>Terriglobales</taxon>
        <taxon>Acidobacteriaceae</taxon>
        <taxon>Terriglobus</taxon>
    </lineage>
</organism>
<keyword evidence="2" id="KW-0067">ATP-binding</keyword>
<dbReference type="PRINTS" id="PR01590">
    <property type="entry name" value="HTHFIS"/>
</dbReference>
<evidence type="ECO:0000256" key="2">
    <source>
        <dbReference type="ARBA" id="ARBA00022840"/>
    </source>
</evidence>
<dbReference type="InterPro" id="IPR025943">
    <property type="entry name" value="Sigma_54_int_dom_ATP-bd_2"/>
</dbReference>
<gene>
    <name evidence="7" type="ORF">FTW19_17635</name>
</gene>
<dbReference type="EMBL" id="CP042806">
    <property type="protein sequence ID" value="QEE29648.1"/>
    <property type="molecule type" value="Genomic_DNA"/>
</dbReference>
<dbReference type="RefSeq" id="WP_147648840.1">
    <property type="nucleotide sequence ID" value="NZ_CP042806.1"/>
</dbReference>
<dbReference type="InterPro" id="IPR002078">
    <property type="entry name" value="Sigma_54_int"/>
</dbReference>
<dbReference type="FunFam" id="3.40.50.300:FF:000006">
    <property type="entry name" value="DNA-binding transcriptional regulator NtrC"/>
    <property type="match status" value="1"/>
</dbReference>
<feature type="domain" description="Sigma-54 factor interaction" evidence="6">
    <location>
        <begin position="46"/>
        <end position="275"/>
    </location>
</feature>
<dbReference type="SUPFAM" id="SSF52540">
    <property type="entry name" value="P-loop containing nucleoside triphosphate hydrolases"/>
    <property type="match status" value="1"/>
</dbReference>
<dbReference type="PROSITE" id="PS00688">
    <property type="entry name" value="SIGMA54_INTERACT_3"/>
    <property type="match status" value="1"/>
</dbReference>
<evidence type="ECO:0000256" key="5">
    <source>
        <dbReference type="ARBA" id="ARBA00023163"/>
    </source>
</evidence>
<dbReference type="PROSITE" id="PS00676">
    <property type="entry name" value="SIGMA54_INTERACT_2"/>
    <property type="match status" value="1"/>
</dbReference>
<evidence type="ECO:0000313" key="8">
    <source>
        <dbReference type="Proteomes" id="UP000321820"/>
    </source>
</evidence>
<protein>
    <submittedName>
        <fullName evidence="7">Sigma-54-dependent Fis family transcriptional regulator</fullName>
    </submittedName>
</protein>
<evidence type="ECO:0000259" key="6">
    <source>
        <dbReference type="PROSITE" id="PS50045"/>
    </source>
</evidence>
<dbReference type="Gene3D" id="1.10.10.60">
    <property type="entry name" value="Homeodomain-like"/>
    <property type="match status" value="1"/>
</dbReference>
<dbReference type="Pfam" id="PF25601">
    <property type="entry name" value="AAA_lid_14"/>
    <property type="match status" value="1"/>
</dbReference>
<evidence type="ECO:0000256" key="4">
    <source>
        <dbReference type="ARBA" id="ARBA00023125"/>
    </source>
</evidence>
<evidence type="ECO:0000313" key="7">
    <source>
        <dbReference type="EMBL" id="QEE29648.1"/>
    </source>
</evidence>
<dbReference type="GO" id="GO:0043565">
    <property type="term" value="F:sequence-specific DNA binding"/>
    <property type="evidence" value="ECO:0007669"/>
    <property type="project" value="InterPro"/>
</dbReference>
<evidence type="ECO:0000256" key="3">
    <source>
        <dbReference type="ARBA" id="ARBA00023015"/>
    </source>
</evidence>
<name>A0A5B9EBU8_9BACT</name>
<dbReference type="KEGG" id="talb:FTW19_17635"/>
<dbReference type="InterPro" id="IPR058031">
    <property type="entry name" value="AAA_lid_NorR"/>
</dbReference>
<keyword evidence="4" id="KW-0238">DNA-binding</keyword>
<reference evidence="7 8" key="1">
    <citation type="submission" date="2019-08" db="EMBL/GenBank/DDBJ databases">
        <title>Complete genome sequence of Terriglobus albidus strain ORNL.</title>
        <authorList>
            <person name="Podar M."/>
        </authorList>
    </citation>
    <scope>NUCLEOTIDE SEQUENCE [LARGE SCALE GENOMIC DNA]</scope>
    <source>
        <strain evidence="7 8">ORNL</strain>
    </source>
</reference>
<dbReference type="PANTHER" id="PTHR32071">
    <property type="entry name" value="TRANSCRIPTIONAL REGULATORY PROTEIN"/>
    <property type="match status" value="1"/>
</dbReference>
<dbReference type="InterPro" id="IPR027417">
    <property type="entry name" value="P-loop_NTPase"/>
</dbReference>
<dbReference type="GO" id="GO:0005524">
    <property type="term" value="F:ATP binding"/>
    <property type="evidence" value="ECO:0007669"/>
    <property type="project" value="UniProtKB-KW"/>
</dbReference>
<dbReference type="SUPFAM" id="SSF46689">
    <property type="entry name" value="Homeodomain-like"/>
    <property type="match status" value="1"/>
</dbReference>
<keyword evidence="1" id="KW-0547">Nucleotide-binding</keyword>
<dbReference type="CDD" id="cd00009">
    <property type="entry name" value="AAA"/>
    <property type="match status" value="1"/>
</dbReference>
<dbReference type="Gene3D" id="3.40.50.300">
    <property type="entry name" value="P-loop containing nucleotide triphosphate hydrolases"/>
    <property type="match status" value="1"/>
</dbReference>
<dbReference type="InterPro" id="IPR009057">
    <property type="entry name" value="Homeodomain-like_sf"/>
</dbReference>
<accession>A0A5B9EBU8</accession>
<dbReference type="Gene3D" id="1.10.8.60">
    <property type="match status" value="1"/>
</dbReference>
<dbReference type="InterPro" id="IPR025944">
    <property type="entry name" value="Sigma_54_int_dom_CS"/>
</dbReference>
<dbReference type="InterPro" id="IPR002197">
    <property type="entry name" value="HTH_Fis"/>
</dbReference>
<dbReference type="InterPro" id="IPR003593">
    <property type="entry name" value="AAA+_ATPase"/>
</dbReference>